<feature type="transmembrane region" description="Helical" evidence="6">
    <location>
        <begin position="340"/>
        <end position="360"/>
    </location>
</feature>
<evidence type="ECO:0000313" key="11">
    <source>
        <dbReference type="Proteomes" id="UP000225433"/>
    </source>
</evidence>
<dbReference type="GO" id="GO:0022857">
    <property type="term" value="F:transmembrane transporter activity"/>
    <property type="evidence" value="ECO:0007669"/>
    <property type="project" value="InterPro"/>
</dbReference>
<dbReference type="InterPro" id="IPR020846">
    <property type="entry name" value="MFS_dom"/>
</dbReference>
<evidence type="ECO:0000313" key="10">
    <source>
        <dbReference type="Proteomes" id="UP000094600"/>
    </source>
</evidence>
<comment type="subcellular location">
    <subcellularLocation>
        <location evidence="1">Cell membrane</location>
        <topology evidence="1">Multi-pass membrane protein</topology>
    </subcellularLocation>
</comment>
<dbReference type="InterPro" id="IPR050189">
    <property type="entry name" value="MFS_Efflux_Transporters"/>
</dbReference>
<feature type="transmembrane region" description="Helical" evidence="6">
    <location>
        <begin position="248"/>
        <end position="268"/>
    </location>
</feature>
<feature type="transmembrane region" description="Helical" evidence="6">
    <location>
        <begin position="12"/>
        <end position="31"/>
    </location>
</feature>
<dbReference type="EMBL" id="NJAI01000008">
    <property type="protein sequence ID" value="PHM52652.1"/>
    <property type="molecule type" value="Genomic_DNA"/>
</dbReference>
<evidence type="ECO:0000256" key="6">
    <source>
        <dbReference type="SAM" id="Phobius"/>
    </source>
</evidence>
<feature type="transmembrane region" description="Helical" evidence="6">
    <location>
        <begin position="84"/>
        <end position="103"/>
    </location>
</feature>
<keyword evidence="10" id="KW-1185">Reference proteome</keyword>
<dbReference type="Gene3D" id="1.20.1250.20">
    <property type="entry name" value="MFS general substrate transporter like domains"/>
    <property type="match status" value="1"/>
</dbReference>
<feature type="transmembrane region" description="Helical" evidence="6">
    <location>
        <begin position="215"/>
        <end position="236"/>
    </location>
</feature>
<feature type="transmembrane region" description="Helical" evidence="6">
    <location>
        <begin position="170"/>
        <end position="190"/>
    </location>
</feature>
<dbReference type="GO" id="GO:0005886">
    <property type="term" value="C:plasma membrane"/>
    <property type="evidence" value="ECO:0007669"/>
    <property type="project" value="UniProtKB-SubCell"/>
</dbReference>
<accession>A0A2G0Q0C5</accession>
<dbReference type="STRING" id="351679.A9255_20425"/>
<proteinExistence type="predicted"/>
<dbReference type="RefSeq" id="WP_069318310.1">
    <property type="nucleotide sequence ID" value="NZ_CAWNQJ010000112.1"/>
</dbReference>
<evidence type="ECO:0000313" key="8">
    <source>
        <dbReference type="EMBL" id="AOM42697.1"/>
    </source>
</evidence>
<dbReference type="PANTHER" id="PTHR43124:SF3">
    <property type="entry name" value="CHLORAMPHENICOL EFFLUX PUMP RV0191"/>
    <property type="match status" value="1"/>
</dbReference>
<dbReference type="PROSITE" id="PS50850">
    <property type="entry name" value="MFS"/>
    <property type="match status" value="1"/>
</dbReference>
<feature type="transmembrane region" description="Helical" evidence="6">
    <location>
        <begin position="141"/>
        <end position="164"/>
    </location>
</feature>
<reference evidence="8 10" key="1">
    <citation type="submission" date="2016-06" db="EMBL/GenBank/DDBJ databases">
        <title>Bacterial characters and pathogenicity of Xenorhabdus hominickii from an entomopathogenic nematode, Steinernema monticolum.</title>
        <authorList>
            <person name="Park Y."/>
            <person name="Kim Y."/>
        </authorList>
    </citation>
    <scope>NUCLEOTIDE SEQUENCE [LARGE SCALE GENOMIC DNA]</scope>
    <source>
        <strain evidence="8 10">ANU1</strain>
    </source>
</reference>
<feature type="transmembrane region" description="Helical" evidence="6">
    <location>
        <begin position="309"/>
        <end position="328"/>
    </location>
</feature>
<evidence type="ECO:0000256" key="3">
    <source>
        <dbReference type="ARBA" id="ARBA00022692"/>
    </source>
</evidence>
<dbReference type="KEGG" id="xho:A9255_20425"/>
<dbReference type="CDD" id="cd17324">
    <property type="entry name" value="MFS_NepI_like"/>
    <property type="match status" value="1"/>
</dbReference>
<dbReference type="OrthoDB" id="9812189at2"/>
<evidence type="ECO:0000256" key="1">
    <source>
        <dbReference type="ARBA" id="ARBA00004651"/>
    </source>
</evidence>
<dbReference type="InterPro" id="IPR036259">
    <property type="entry name" value="MFS_trans_sf"/>
</dbReference>
<dbReference type="Pfam" id="PF07690">
    <property type="entry name" value="MFS_1"/>
    <property type="match status" value="1"/>
</dbReference>
<dbReference type="SUPFAM" id="SSF103473">
    <property type="entry name" value="MFS general substrate transporter"/>
    <property type="match status" value="1"/>
</dbReference>
<dbReference type="InterPro" id="IPR011701">
    <property type="entry name" value="MFS"/>
</dbReference>
<dbReference type="PANTHER" id="PTHR43124">
    <property type="entry name" value="PURINE EFFLUX PUMP PBUE"/>
    <property type="match status" value="1"/>
</dbReference>
<keyword evidence="4 6" id="KW-1133">Transmembrane helix</keyword>
<keyword evidence="2" id="KW-1003">Cell membrane</keyword>
<feature type="transmembrane region" description="Helical" evidence="6">
    <location>
        <begin position="51"/>
        <end position="75"/>
    </location>
</feature>
<dbReference type="EMBL" id="CP016176">
    <property type="protein sequence ID" value="AOM42697.1"/>
    <property type="molecule type" value="Genomic_DNA"/>
</dbReference>
<dbReference type="Proteomes" id="UP000094600">
    <property type="component" value="Chromosome"/>
</dbReference>
<organism evidence="9 11">
    <name type="scientific">Xenorhabdus hominickii</name>
    <dbReference type="NCBI Taxonomy" id="351679"/>
    <lineage>
        <taxon>Bacteria</taxon>
        <taxon>Pseudomonadati</taxon>
        <taxon>Pseudomonadota</taxon>
        <taxon>Gammaproteobacteria</taxon>
        <taxon>Enterobacterales</taxon>
        <taxon>Morganellaceae</taxon>
        <taxon>Xenorhabdus</taxon>
    </lineage>
</organism>
<feature type="transmembrane region" description="Helical" evidence="6">
    <location>
        <begin position="280"/>
        <end position="303"/>
    </location>
</feature>
<sequence length="393" mass="42074">MVDSDKDNNRAVARPWFAVTSIGLSTFSVVTTEMLPVGLLNPMADTLGTSVGTAGLMITLPALFAALFAPLVILVSGGIDRRRILCLLMLLLIVANIVSAMSTNLSVLLAARIAVGFCMGGIWAIAGGLAPRLVKPSSIGFATSIIFGGVAAASVFGVPIGAFIGDTFGWRIAFFCMAIFAFIVLLLLYYSLPSLPVSVSITLKQYTEIIVDKKVIVGLLITLFLVSGHFMAYTFIRPLLQFVSEFQSYWIGPALFMYGILGIIGNFISGIISVRNTILTVILISIGLTTSIILFPILGSSYIGSSIVILLWGLSYGGVSVSLMTWMMKSSPKAIEISTSLYISVFNIAIAFGSFLGGYLVDKYGLLNNTFIAGAFVFIAFIFVVLNRIKHSE</sequence>
<feature type="transmembrane region" description="Helical" evidence="6">
    <location>
        <begin position="109"/>
        <end position="129"/>
    </location>
</feature>
<keyword evidence="3 6" id="KW-0812">Transmembrane</keyword>
<evidence type="ECO:0000256" key="2">
    <source>
        <dbReference type="ARBA" id="ARBA00022475"/>
    </source>
</evidence>
<feature type="domain" description="Major facilitator superfamily (MFS) profile" evidence="7">
    <location>
        <begin position="11"/>
        <end position="392"/>
    </location>
</feature>
<name>A0A2G0Q0C5_XENHO</name>
<evidence type="ECO:0000256" key="4">
    <source>
        <dbReference type="ARBA" id="ARBA00022989"/>
    </source>
</evidence>
<evidence type="ECO:0000256" key="5">
    <source>
        <dbReference type="ARBA" id="ARBA00023136"/>
    </source>
</evidence>
<feature type="transmembrane region" description="Helical" evidence="6">
    <location>
        <begin position="366"/>
        <end position="386"/>
    </location>
</feature>
<dbReference type="AlphaFoldDB" id="A0A2G0Q0C5"/>
<dbReference type="Proteomes" id="UP000225433">
    <property type="component" value="Unassembled WGS sequence"/>
</dbReference>
<gene>
    <name evidence="8" type="ORF">A9255_20425</name>
    <name evidence="9" type="ORF">Xhom_04320</name>
</gene>
<protein>
    <submittedName>
        <fullName evidence="8">MFS transporter</fullName>
    </submittedName>
</protein>
<keyword evidence="5 6" id="KW-0472">Membrane</keyword>
<evidence type="ECO:0000313" key="9">
    <source>
        <dbReference type="EMBL" id="PHM52652.1"/>
    </source>
</evidence>
<reference evidence="9 11" key="2">
    <citation type="journal article" date="2017" name="Nat. Microbiol.">
        <title>Natural product diversity associated with the nematode symbionts Photorhabdus and Xenorhabdus.</title>
        <authorList>
            <person name="Tobias N.J."/>
            <person name="Wolff H."/>
            <person name="Djahanschiri B."/>
            <person name="Grundmann F."/>
            <person name="Kronenwerth M."/>
            <person name="Shi Y.M."/>
            <person name="Simonyi S."/>
            <person name="Grun P."/>
            <person name="Shapiro-Ilan D."/>
            <person name="Pidot S.J."/>
            <person name="Stinear T.P."/>
            <person name="Ebersberger I."/>
            <person name="Bode H.B."/>
        </authorList>
    </citation>
    <scope>NUCLEOTIDE SEQUENCE [LARGE SCALE GENOMIC DNA]</scope>
    <source>
        <strain evidence="9 11">DSM 17903</strain>
    </source>
</reference>
<evidence type="ECO:0000259" key="7">
    <source>
        <dbReference type="PROSITE" id="PS50850"/>
    </source>
</evidence>